<dbReference type="CDD" id="cd00130">
    <property type="entry name" value="PAS"/>
    <property type="match status" value="1"/>
</dbReference>
<gene>
    <name evidence="9" type="ORF">DDQ68_01955</name>
</gene>
<evidence type="ECO:0000313" key="10">
    <source>
        <dbReference type="Proteomes" id="UP000245999"/>
    </source>
</evidence>
<dbReference type="Pfam" id="PF00512">
    <property type="entry name" value="HisKA"/>
    <property type="match status" value="1"/>
</dbReference>
<dbReference type="PROSITE" id="PS50113">
    <property type="entry name" value="PAC"/>
    <property type="match status" value="1"/>
</dbReference>
<dbReference type="SUPFAM" id="SSF55785">
    <property type="entry name" value="PYP-like sensor domain (PAS domain)"/>
    <property type="match status" value="3"/>
</dbReference>
<dbReference type="PRINTS" id="PR00344">
    <property type="entry name" value="BCTRLSENSOR"/>
</dbReference>
<evidence type="ECO:0000256" key="1">
    <source>
        <dbReference type="ARBA" id="ARBA00000085"/>
    </source>
</evidence>
<evidence type="ECO:0000259" key="7">
    <source>
        <dbReference type="PROSITE" id="PS50109"/>
    </source>
</evidence>
<dbReference type="SUPFAM" id="SSF55874">
    <property type="entry name" value="ATPase domain of HSP90 chaperone/DNA topoisomerase II/histidine kinase"/>
    <property type="match status" value="1"/>
</dbReference>
<dbReference type="GO" id="GO:0000155">
    <property type="term" value="F:phosphorelay sensor kinase activity"/>
    <property type="evidence" value="ECO:0007669"/>
    <property type="project" value="InterPro"/>
</dbReference>
<dbReference type="InterPro" id="IPR003594">
    <property type="entry name" value="HATPase_dom"/>
</dbReference>
<dbReference type="Pfam" id="PF02518">
    <property type="entry name" value="HATPase_c"/>
    <property type="match status" value="1"/>
</dbReference>
<dbReference type="InterPro" id="IPR000700">
    <property type="entry name" value="PAS-assoc_C"/>
</dbReference>
<dbReference type="Gene3D" id="3.30.450.20">
    <property type="entry name" value="PAS domain"/>
    <property type="match status" value="5"/>
</dbReference>
<evidence type="ECO:0000313" key="9">
    <source>
        <dbReference type="EMBL" id="AWM31661.1"/>
    </source>
</evidence>
<evidence type="ECO:0000259" key="8">
    <source>
        <dbReference type="PROSITE" id="PS50113"/>
    </source>
</evidence>
<evidence type="ECO:0000256" key="5">
    <source>
        <dbReference type="ARBA" id="ARBA00022777"/>
    </source>
</evidence>
<proteinExistence type="predicted"/>
<dbReference type="InterPro" id="IPR052162">
    <property type="entry name" value="Sensor_kinase/Photoreceptor"/>
</dbReference>
<keyword evidence="4" id="KW-0808">Transferase</keyword>
<keyword evidence="3" id="KW-0597">Phosphoprotein</keyword>
<dbReference type="InterPro" id="IPR013656">
    <property type="entry name" value="PAS_4"/>
</dbReference>
<dbReference type="Pfam" id="PF08448">
    <property type="entry name" value="PAS_4"/>
    <property type="match status" value="5"/>
</dbReference>
<evidence type="ECO:0000256" key="2">
    <source>
        <dbReference type="ARBA" id="ARBA00012438"/>
    </source>
</evidence>
<reference evidence="10" key="1">
    <citation type="submission" date="2018-04" db="EMBL/GenBank/DDBJ databases">
        <title>Complete genome of Antarctic heterotrophic bacterium Hymenobacter nivis.</title>
        <authorList>
            <person name="Terashima M."/>
        </authorList>
    </citation>
    <scope>NUCLEOTIDE SEQUENCE [LARGE SCALE GENOMIC DNA]</scope>
    <source>
        <strain evidence="10">NBRC 111535</strain>
    </source>
</reference>
<dbReference type="OrthoDB" id="9766459at2"/>
<dbReference type="InterPro" id="IPR003661">
    <property type="entry name" value="HisK_dim/P_dom"/>
</dbReference>
<dbReference type="RefSeq" id="WP_109652687.1">
    <property type="nucleotide sequence ID" value="NZ_CP029145.1"/>
</dbReference>
<comment type="catalytic activity">
    <reaction evidence="1">
        <text>ATP + protein L-histidine = ADP + protein N-phospho-L-histidine.</text>
        <dbReference type="EC" id="2.7.13.3"/>
    </reaction>
</comment>
<organism evidence="9 10">
    <name type="scientific">Hymenobacter nivis</name>
    <dbReference type="NCBI Taxonomy" id="1850093"/>
    <lineage>
        <taxon>Bacteria</taxon>
        <taxon>Pseudomonadati</taxon>
        <taxon>Bacteroidota</taxon>
        <taxon>Cytophagia</taxon>
        <taxon>Cytophagales</taxon>
        <taxon>Hymenobacteraceae</taxon>
        <taxon>Hymenobacter</taxon>
    </lineage>
</organism>
<dbReference type="PANTHER" id="PTHR43304:SF1">
    <property type="entry name" value="PAC DOMAIN-CONTAINING PROTEIN"/>
    <property type="match status" value="1"/>
</dbReference>
<feature type="domain" description="Histidine kinase" evidence="7">
    <location>
        <begin position="1051"/>
        <end position="1266"/>
    </location>
</feature>
<keyword evidence="5" id="KW-0418">Kinase</keyword>
<evidence type="ECO:0000256" key="6">
    <source>
        <dbReference type="SAM" id="Coils"/>
    </source>
</evidence>
<dbReference type="CDD" id="cd00082">
    <property type="entry name" value="HisKA"/>
    <property type="match status" value="1"/>
</dbReference>
<dbReference type="Gene3D" id="1.10.287.130">
    <property type="match status" value="1"/>
</dbReference>
<evidence type="ECO:0000256" key="4">
    <source>
        <dbReference type="ARBA" id="ARBA00022679"/>
    </source>
</evidence>
<feature type="coiled-coil region" evidence="6">
    <location>
        <begin position="530"/>
        <end position="607"/>
    </location>
</feature>
<dbReference type="EC" id="2.7.13.3" evidence="2"/>
<feature type="domain" description="PAC" evidence="8">
    <location>
        <begin position="959"/>
        <end position="1012"/>
    </location>
</feature>
<dbReference type="AlphaFoldDB" id="A0A2Z3GHH0"/>
<accession>A0A2Z3GHH0</accession>
<dbReference type="KEGG" id="hnv:DDQ68_01955"/>
<dbReference type="InterPro" id="IPR000014">
    <property type="entry name" value="PAS"/>
</dbReference>
<keyword evidence="6" id="KW-0175">Coiled coil</keyword>
<dbReference type="Proteomes" id="UP000245999">
    <property type="component" value="Chromosome"/>
</dbReference>
<dbReference type="Gene3D" id="3.30.565.10">
    <property type="entry name" value="Histidine kinase-like ATPase, C-terminal domain"/>
    <property type="match status" value="1"/>
</dbReference>
<dbReference type="InterPro" id="IPR036097">
    <property type="entry name" value="HisK_dim/P_sf"/>
</dbReference>
<dbReference type="SMART" id="SM00091">
    <property type="entry name" value="PAS"/>
    <property type="match status" value="3"/>
</dbReference>
<protein>
    <recommendedName>
        <fullName evidence="2">histidine kinase</fullName>
        <ecNumber evidence="2">2.7.13.3</ecNumber>
    </recommendedName>
</protein>
<dbReference type="InterPro" id="IPR035965">
    <property type="entry name" value="PAS-like_dom_sf"/>
</dbReference>
<dbReference type="InterPro" id="IPR005467">
    <property type="entry name" value="His_kinase_dom"/>
</dbReference>
<dbReference type="SUPFAM" id="SSF47384">
    <property type="entry name" value="Homodimeric domain of signal transducing histidine kinase"/>
    <property type="match status" value="1"/>
</dbReference>
<dbReference type="InterPro" id="IPR036890">
    <property type="entry name" value="HATPase_C_sf"/>
</dbReference>
<feature type="coiled-coil region" evidence="6">
    <location>
        <begin position="1003"/>
        <end position="1041"/>
    </location>
</feature>
<evidence type="ECO:0000256" key="3">
    <source>
        <dbReference type="ARBA" id="ARBA00022553"/>
    </source>
</evidence>
<dbReference type="PANTHER" id="PTHR43304">
    <property type="entry name" value="PHYTOCHROME-LIKE PROTEIN CPH1"/>
    <property type="match status" value="1"/>
</dbReference>
<keyword evidence="10" id="KW-1185">Reference proteome</keyword>
<feature type="coiled-coil region" evidence="6">
    <location>
        <begin position="292"/>
        <end position="354"/>
    </location>
</feature>
<dbReference type="PROSITE" id="PS50109">
    <property type="entry name" value="HIS_KIN"/>
    <property type="match status" value="1"/>
</dbReference>
<dbReference type="EMBL" id="CP029145">
    <property type="protein sequence ID" value="AWM31661.1"/>
    <property type="molecule type" value="Genomic_DNA"/>
</dbReference>
<sequence>MSLVEAPTPANFSPELLPALLDLSLTGVVLYEPVRGAGGAVVDLAFAYLNPAAQRMLRLPARPAATFLAQFPDARTSGSFTFHRDTLLGDAPGQFEINYQADGYDNYFRVAARRVGGQLLVSFIDTAGQPRTPVEEALRASQAREQAAGAKAECQRRQLDNVLMQAPAMICVFEGPGHRLQFASGPYQALVGSRPLLGRPIAEAVPVLAGQPIIGLLDVVYRTGEAFFAAERLVRLDLDGPGPAALGERYYNFTYQPRRDLAGTVDGILVFAYDVTGQVQARRTVEASAWPAAALNGQLDVLNEELAATNEELAATNEELAATNEELAVTNEELAVTNEELAVTNEELAVTNEESRVTNEESRVTNEELLITNEELGRTQQKLEATNRALVNAACRAADAQAAAEAARAELARVLEGAPVAFSLFRGATHVVELANAEMTGIWGQPPAQVLGRPILEVLPEIVAQGFADIFDDIFRNGTPYDFQEAPVTINRPHAGRPTLGYFNIAYRPQYDAQGCIGGIVTLATEVTEQVLARQQVQALNEELAAINEELRASNEEFLSSNTALAEAQQALGALNQELEARVARRTEEVRAALAAAEQQREQLRVQQGLLRQILGQVPAAIATLMGPQHRYSFFNDQYQGLVTGRARLDAAVAEVLPELVTQGLVDLLDKVYATGQPWAGVETPILFHDVHTGQPVQRYLDFAYQPLFDGQDQIQGVLAFVVDATEKVLARQQLDALQAELLATAQHRAEEREALYLVFEQTPAAVLLLREAGHRIEYFNPAYQALFPGRLLRGHLLADVQLEIVEQGFVALLDEVYRTGRPYMGTEVPMRFVPAPGQSAETAYFNFTYQPHVEQGQVVGISVFAYEVTEQVKARQQREAQQGELQRVFEQAPVAICVFRGPHYTLDVINPSMALILGRPLAHLLGQPIFEVLPELQTQGLPELLAEVWRTGQPFVALERPVQFGYHPLGAPGYFNFVYEPLRDEQGQVVAVISMAVEVTDQVLAQAQVQALNEELAAINEELRATNEELGDTNDRLSRTNADLDTFVYMASHDLKAPIANIEGLLEALREQLPPAALQAELVPRLLAMMQGAVERFQQTLGHLTDVSKLQLYQSQPPEPVELTTLVEAIRLDLAPLLAATRATLVVELAAVPTVNFSPKNLRSILYNLLSNAAKYHAPGRPPVVVLRGRRAAGRVLLEVEDNGLGLSPEQQERLFGMFQRLHDHVEGSGVGLYTVKKIVENAGGTIAVHSQLGVGSTFTVTLPG</sequence>
<dbReference type="SMART" id="SM00388">
    <property type="entry name" value="HisKA"/>
    <property type="match status" value="1"/>
</dbReference>
<name>A0A2Z3GHH0_9BACT</name>
<dbReference type="SMART" id="SM00387">
    <property type="entry name" value="HATPase_c"/>
    <property type="match status" value="1"/>
</dbReference>
<dbReference type="InterPro" id="IPR004358">
    <property type="entry name" value="Sig_transdc_His_kin-like_C"/>
</dbReference>